<dbReference type="RefSeq" id="WP_194029093.1">
    <property type="nucleotide sequence ID" value="NZ_JADEWZ010000010.1"/>
</dbReference>
<dbReference type="InterPro" id="IPR036291">
    <property type="entry name" value="NAD(P)-bd_dom_sf"/>
</dbReference>
<dbReference type="EMBL" id="JADEWZ010000010">
    <property type="protein sequence ID" value="MBE9116007.1"/>
    <property type="molecule type" value="Genomic_DNA"/>
</dbReference>
<keyword evidence="4" id="KW-1185">Reference proteome</keyword>
<reference evidence="3" key="1">
    <citation type="submission" date="2020-10" db="EMBL/GenBank/DDBJ databases">
        <authorList>
            <person name="Castelo-Branco R."/>
            <person name="Eusebio N."/>
            <person name="Adriana R."/>
            <person name="Vieira A."/>
            <person name="Brugerolle De Fraissinette N."/>
            <person name="Rezende De Castro R."/>
            <person name="Schneider M.P."/>
            <person name="Vasconcelos V."/>
            <person name="Leao P.N."/>
        </authorList>
    </citation>
    <scope>NUCLEOTIDE SEQUENCE</scope>
    <source>
        <strain evidence="3">LEGE 07157</strain>
    </source>
</reference>
<keyword evidence="1" id="KW-1133">Transmembrane helix</keyword>
<keyword evidence="1" id="KW-0472">Membrane</keyword>
<feature type="transmembrane region" description="Helical" evidence="1">
    <location>
        <begin position="238"/>
        <end position="259"/>
    </location>
</feature>
<keyword evidence="1" id="KW-0812">Transmembrane</keyword>
<dbReference type="SUPFAM" id="SSF51735">
    <property type="entry name" value="NAD(P)-binding Rossmann-fold domains"/>
    <property type="match status" value="2"/>
</dbReference>
<dbReference type="PROSITE" id="PS51201">
    <property type="entry name" value="RCK_N"/>
    <property type="match status" value="1"/>
</dbReference>
<dbReference type="Pfam" id="PF02254">
    <property type="entry name" value="TrkA_N"/>
    <property type="match status" value="2"/>
</dbReference>
<dbReference type="AlphaFoldDB" id="A0A8J7DVX2"/>
<feature type="transmembrane region" description="Helical" evidence="1">
    <location>
        <begin position="295"/>
        <end position="315"/>
    </location>
</feature>
<evidence type="ECO:0000259" key="2">
    <source>
        <dbReference type="PROSITE" id="PS51201"/>
    </source>
</evidence>
<protein>
    <submittedName>
        <fullName evidence="3">NAD-binding protein</fullName>
    </submittedName>
</protein>
<organism evidence="3 4">
    <name type="scientific">Lusitaniella coriacea LEGE 07157</name>
    <dbReference type="NCBI Taxonomy" id="945747"/>
    <lineage>
        <taxon>Bacteria</taxon>
        <taxon>Bacillati</taxon>
        <taxon>Cyanobacteriota</taxon>
        <taxon>Cyanophyceae</taxon>
        <taxon>Spirulinales</taxon>
        <taxon>Lusitaniellaceae</taxon>
        <taxon>Lusitaniella</taxon>
    </lineage>
</organism>
<name>A0A8J7DVX2_9CYAN</name>
<dbReference type="Proteomes" id="UP000654482">
    <property type="component" value="Unassembled WGS sequence"/>
</dbReference>
<gene>
    <name evidence="3" type="ORF">IQ249_08885</name>
</gene>
<dbReference type="Gene3D" id="3.40.50.720">
    <property type="entry name" value="NAD(P)-binding Rossmann-like Domain"/>
    <property type="match status" value="2"/>
</dbReference>
<feature type="domain" description="RCK N-terminal" evidence="2">
    <location>
        <begin position="336"/>
        <end position="455"/>
    </location>
</feature>
<dbReference type="SUPFAM" id="SSF81324">
    <property type="entry name" value="Voltage-gated potassium channels"/>
    <property type="match status" value="1"/>
</dbReference>
<dbReference type="InterPro" id="IPR003148">
    <property type="entry name" value="RCK_N"/>
</dbReference>
<dbReference type="GO" id="GO:0006813">
    <property type="term" value="P:potassium ion transport"/>
    <property type="evidence" value="ECO:0007669"/>
    <property type="project" value="InterPro"/>
</dbReference>
<dbReference type="PANTHER" id="PTHR43833">
    <property type="entry name" value="POTASSIUM CHANNEL PROTEIN 2-RELATED-RELATED"/>
    <property type="match status" value="1"/>
</dbReference>
<dbReference type="Gene3D" id="1.10.287.70">
    <property type="match status" value="1"/>
</dbReference>
<sequence>MKPKIIVCALGRTGYKIFNLLRHQGADVVGISDRPIPGERNDDIIIGDMRSPATLVAAGIRDAHTLVLSSSDDALNLAVLTQAKVLNPKIRIINRLFNRTLGDRLNRTLLNHVSMSVSALAAPIFAFAALGNKAIGQLQIFNQTWPIHEEIIHERHPWLGRKLSELWENRARMLIYYLPATGEFDLISAIADGKKLQAGDHLILGTKPQFHTHRTSRIRKWFKILTNLRQLSNYGRPVAVVTLALLSVVFLATFTYVFINFDTSIVDAFYFSVGMITGAGGKEEVAENAPDGLKIFTAIMMIVGAGVIGICYALINDFVLGSRIRQFWDAARVPSRNHYVVCGLGEVGMRTMQQFHAQGYEVVAIERDPNNRFLHAARSLGVPVIMEDARLSSTLAAANLKKAAALLVVTSNDMVNVEISLCAKGIQPKLPVVVRNQDPQFSLAVQQVFEFETVLCPNELATPAFAAAALGGKILGNGMTEDLLWVALATLITPAHPFCHQTIAESAKNADFVPLYLESKGRLIHGWELLRAYLLPGDVLYLTMPANKLDRVWRVETAELIAK</sequence>
<accession>A0A8J7DVX2</accession>
<feature type="transmembrane region" description="Helical" evidence="1">
    <location>
        <begin position="109"/>
        <end position="130"/>
    </location>
</feature>
<dbReference type="InterPro" id="IPR050721">
    <property type="entry name" value="Trk_Ktr_HKT_K-transport"/>
</dbReference>
<comment type="caution">
    <text evidence="3">The sequence shown here is derived from an EMBL/GenBank/DDBJ whole genome shotgun (WGS) entry which is preliminary data.</text>
</comment>
<evidence type="ECO:0000313" key="3">
    <source>
        <dbReference type="EMBL" id="MBE9116007.1"/>
    </source>
</evidence>
<proteinExistence type="predicted"/>
<evidence type="ECO:0000313" key="4">
    <source>
        <dbReference type="Proteomes" id="UP000654482"/>
    </source>
</evidence>
<dbReference type="PANTHER" id="PTHR43833:SF11">
    <property type="entry name" value="VOLTAGE-GATED POTASSIUM CHANNEL KCH"/>
    <property type="match status" value="1"/>
</dbReference>
<evidence type="ECO:0000256" key="1">
    <source>
        <dbReference type="SAM" id="Phobius"/>
    </source>
</evidence>